<dbReference type="Proteomes" id="UP001185254">
    <property type="component" value="Unassembled WGS sequence"/>
</dbReference>
<comment type="caution">
    <text evidence="1">The sequence shown here is derived from an EMBL/GenBank/DDBJ whole genome shotgun (WGS) entry which is preliminary data.</text>
</comment>
<proteinExistence type="predicted"/>
<accession>A0ABU1KYR1</accession>
<dbReference type="SUPFAM" id="SSF82784">
    <property type="entry name" value="OsmC-like"/>
    <property type="match status" value="1"/>
</dbReference>
<name>A0ABU1KYR1_9BURK</name>
<dbReference type="EMBL" id="JAVDQN010000002">
    <property type="protein sequence ID" value="MDR6376118.1"/>
    <property type="molecule type" value="Genomic_DNA"/>
</dbReference>
<protein>
    <submittedName>
        <fullName evidence="1">Organic hydroperoxide reductase OsmC/OhrA</fullName>
    </submittedName>
</protein>
<reference evidence="1 2" key="1">
    <citation type="submission" date="2023-07" db="EMBL/GenBank/DDBJ databases">
        <title>Sorghum-associated microbial communities from plants grown in Nebraska, USA.</title>
        <authorList>
            <person name="Schachtman D."/>
        </authorList>
    </citation>
    <scope>NUCLEOTIDE SEQUENCE [LARGE SCALE GENOMIC DNA]</scope>
    <source>
        <strain evidence="1 2">DS1039</strain>
    </source>
</reference>
<evidence type="ECO:0000313" key="2">
    <source>
        <dbReference type="Proteomes" id="UP001185254"/>
    </source>
</evidence>
<dbReference type="InterPro" id="IPR015946">
    <property type="entry name" value="KH_dom-like_a/b"/>
</dbReference>
<keyword evidence="2" id="KW-1185">Reference proteome</keyword>
<evidence type="ECO:0000313" key="1">
    <source>
        <dbReference type="EMBL" id="MDR6376118.1"/>
    </source>
</evidence>
<organism evidence="1 2">
    <name type="scientific">Paraburkholderia caledonica</name>
    <dbReference type="NCBI Taxonomy" id="134536"/>
    <lineage>
        <taxon>Bacteria</taxon>
        <taxon>Pseudomonadati</taxon>
        <taxon>Pseudomonadota</taxon>
        <taxon>Betaproteobacteria</taxon>
        <taxon>Burkholderiales</taxon>
        <taxon>Burkholderiaceae</taxon>
        <taxon>Paraburkholderia</taxon>
    </lineage>
</organism>
<sequence>MEATGFSNWTGTWKGGSGTVSTKTDLFHDAPYTYASRFEGARGASPEELLAVAHAACFNQALATISA</sequence>
<dbReference type="Gene3D" id="3.30.300.20">
    <property type="match status" value="1"/>
</dbReference>
<dbReference type="InterPro" id="IPR036102">
    <property type="entry name" value="OsmC/Ohrsf"/>
</dbReference>
<gene>
    <name evidence="1" type="ORF">J2776_002818</name>
</gene>